<comment type="similarity">
    <text evidence="6">Belongs to the TRAFAC class OBG-HflX-like GTPase superfamily. OBG GTPase family. YchF/OLA1 subfamily.</text>
</comment>
<evidence type="ECO:0000256" key="4">
    <source>
        <dbReference type="ARBA" id="ARBA00022840"/>
    </source>
</evidence>
<dbReference type="NCBIfam" id="TIGR00092">
    <property type="entry name" value="redox-regulated ATPase YchF"/>
    <property type="match status" value="1"/>
</dbReference>
<keyword evidence="4 6" id="KW-0067">ATP-binding</keyword>
<dbReference type="GO" id="GO:0005737">
    <property type="term" value="C:cytoplasm"/>
    <property type="evidence" value="ECO:0007669"/>
    <property type="project" value="TreeGrafter"/>
</dbReference>
<dbReference type="FunFam" id="3.10.20.30:FF:000001">
    <property type="entry name" value="Ribosome-binding ATPase YchF"/>
    <property type="match status" value="1"/>
</dbReference>
<evidence type="ECO:0000313" key="10">
    <source>
        <dbReference type="Proteomes" id="UP000069926"/>
    </source>
</evidence>
<evidence type="ECO:0000256" key="5">
    <source>
        <dbReference type="ARBA" id="ARBA00022842"/>
    </source>
</evidence>
<protein>
    <recommendedName>
        <fullName evidence="6">Ribosome-binding ATPase YchF</fullName>
    </recommendedName>
</protein>
<dbReference type="InterPro" id="IPR006073">
    <property type="entry name" value="GTP-bd"/>
</dbReference>
<dbReference type="GO" id="GO:0043023">
    <property type="term" value="F:ribosomal large subunit binding"/>
    <property type="evidence" value="ECO:0007669"/>
    <property type="project" value="UniProtKB-UniRule"/>
</dbReference>
<dbReference type="SUPFAM" id="SSF52540">
    <property type="entry name" value="P-loop containing nucleoside triphosphate hydrolases"/>
    <property type="match status" value="1"/>
</dbReference>
<dbReference type="InterPro" id="IPR004095">
    <property type="entry name" value="TGS"/>
</dbReference>
<reference evidence="9 10" key="1">
    <citation type="submission" date="2016-01" db="EMBL/GenBank/DDBJ databases">
        <title>Genome sequence of Ca. Arsenophonus lipopteni, the exclusive symbiont of a blood sucking fly Lipoptena cervi (Diptera: Hippoboscidae).</title>
        <authorList>
            <person name="Novakova E."/>
            <person name="Hypsa V."/>
            <person name="Nguyen P."/>
            <person name="Husnik F."/>
            <person name="Darby A.C."/>
        </authorList>
    </citation>
    <scope>NUCLEOTIDE SEQUENCE [LARGE SCALE GENOMIC DNA]</scope>
    <source>
        <strain evidence="9 10">CB</strain>
    </source>
</reference>
<dbReference type="RefSeq" id="WP_066283789.1">
    <property type="nucleotide sequence ID" value="NZ_CP013920.1"/>
</dbReference>
<dbReference type="PROSITE" id="PS51710">
    <property type="entry name" value="G_OBG"/>
    <property type="match status" value="1"/>
</dbReference>
<dbReference type="CDD" id="cd01900">
    <property type="entry name" value="YchF"/>
    <property type="match status" value="1"/>
</dbReference>
<keyword evidence="3 6" id="KW-0547">Nucleotide-binding</keyword>
<dbReference type="GO" id="GO:0046872">
    <property type="term" value="F:metal ion binding"/>
    <property type="evidence" value="ECO:0007669"/>
    <property type="project" value="UniProtKB-KW"/>
</dbReference>
<dbReference type="GO" id="GO:0005524">
    <property type="term" value="F:ATP binding"/>
    <property type="evidence" value="ECO:0007669"/>
    <property type="project" value="UniProtKB-UniRule"/>
</dbReference>
<dbReference type="HAMAP" id="MF_00944">
    <property type="entry name" value="YchF_OLA1_ATPase"/>
    <property type="match status" value="1"/>
</dbReference>
<dbReference type="InterPro" id="IPR041706">
    <property type="entry name" value="YchF_N"/>
</dbReference>
<evidence type="ECO:0000313" key="9">
    <source>
        <dbReference type="EMBL" id="AMA65085.1"/>
    </source>
</evidence>
<dbReference type="InterPro" id="IPR031167">
    <property type="entry name" value="G_OBG"/>
</dbReference>
<dbReference type="InterPro" id="IPR023192">
    <property type="entry name" value="TGS-like_dom_sf"/>
</dbReference>
<keyword evidence="5" id="KW-0460">Magnesium</keyword>
<dbReference type="InterPro" id="IPR012675">
    <property type="entry name" value="Beta-grasp_dom_sf"/>
</dbReference>
<gene>
    <name evidence="6 9" type="primary">ychF</name>
    <name evidence="9" type="ORF">AUT07_00531</name>
</gene>
<dbReference type="OrthoDB" id="9810373at2"/>
<accession>A0A109Q8W2</accession>
<dbReference type="PROSITE" id="PS51880">
    <property type="entry name" value="TGS"/>
    <property type="match status" value="1"/>
</dbReference>
<dbReference type="EMBL" id="CP013920">
    <property type="protein sequence ID" value="AMA65085.1"/>
    <property type="molecule type" value="Genomic_DNA"/>
</dbReference>
<dbReference type="KEGG" id="asy:AUT07_00531"/>
<dbReference type="PANTHER" id="PTHR23305:SF18">
    <property type="entry name" value="OBG-TYPE G DOMAIN-CONTAINING PROTEIN"/>
    <property type="match status" value="1"/>
</dbReference>
<dbReference type="InterPro" id="IPR027417">
    <property type="entry name" value="P-loop_NTPase"/>
</dbReference>
<dbReference type="Gene3D" id="3.10.20.30">
    <property type="match status" value="1"/>
</dbReference>
<dbReference type="CDD" id="cd04867">
    <property type="entry name" value="TGS_YchF_OLA1"/>
    <property type="match status" value="1"/>
</dbReference>
<evidence type="ECO:0000259" key="7">
    <source>
        <dbReference type="PROSITE" id="PS51710"/>
    </source>
</evidence>
<keyword evidence="2" id="KW-0479">Metal-binding</keyword>
<dbReference type="InterPro" id="IPR004396">
    <property type="entry name" value="ATPase_YchF/OLA1"/>
</dbReference>
<dbReference type="PRINTS" id="PR00326">
    <property type="entry name" value="GTP1OBG"/>
</dbReference>
<dbReference type="Pfam" id="PF06071">
    <property type="entry name" value="YchF-GTPase_C"/>
    <property type="match status" value="1"/>
</dbReference>
<feature type="binding site" evidence="6">
    <location>
        <begin position="12"/>
        <end position="17"/>
    </location>
    <ligand>
        <name>ATP</name>
        <dbReference type="ChEBI" id="CHEBI:30616"/>
    </ligand>
</feature>
<proteinExistence type="inferred from homology"/>
<dbReference type="PANTHER" id="PTHR23305">
    <property type="entry name" value="OBG GTPASE FAMILY"/>
    <property type="match status" value="1"/>
</dbReference>
<dbReference type="Gene3D" id="1.10.150.300">
    <property type="entry name" value="TGS-like domain"/>
    <property type="match status" value="1"/>
</dbReference>
<evidence type="ECO:0000256" key="1">
    <source>
        <dbReference type="ARBA" id="ARBA00001946"/>
    </source>
</evidence>
<keyword evidence="10" id="KW-1185">Reference proteome</keyword>
<dbReference type="PATRIC" id="fig|634113.3.peg.498"/>
<dbReference type="SUPFAM" id="SSF81271">
    <property type="entry name" value="TGS-like"/>
    <property type="match status" value="1"/>
</dbReference>
<dbReference type="InterPro" id="IPR013029">
    <property type="entry name" value="YchF_C"/>
</dbReference>
<dbReference type="FunFam" id="1.10.150.300:FF:000001">
    <property type="entry name" value="Ribosome-binding ATPase YchF"/>
    <property type="match status" value="1"/>
</dbReference>
<feature type="domain" description="OBG-type G" evidence="7">
    <location>
        <begin position="3"/>
        <end position="256"/>
    </location>
</feature>
<organism evidence="9 10">
    <name type="scientific">Candidatus Arsenophonus lipoptenae</name>
    <dbReference type="NCBI Taxonomy" id="634113"/>
    <lineage>
        <taxon>Bacteria</taxon>
        <taxon>Pseudomonadati</taxon>
        <taxon>Pseudomonadota</taxon>
        <taxon>Gammaproteobacteria</taxon>
        <taxon>Enterobacterales</taxon>
        <taxon>Morganellaceae</taxon>
        <taxon>Arsenophonus</taxon>
    </lineage>
</organism>
<dbReference type="Gene3D" id="3.40.50.300">
    <property type="entry name" value="P-loop containing nucleotide triphosphate hydrolases"/>
    <property type="match status" value="1"/>
</dbReference>
<name>A0A109Q8W2_9GAMM</name>
<dbReference type="Pfam" id="PF01926">
    <property type="entry name" value="MMR_HSR1"/>
    <property type="match status" value="1"/>
</dbReference>
<evidence type="ECO:0000259" key="8">
    <source>
        <dbReference type="PROSITE" id="PS51880"/>
    </source>
</evidence>
<comment type="function">
    <text evidence="6">ATPase that binds to both the 70S ribosome and the 50S ribosomal subunit in a nucleotide-independent manner.</text>
</comment>
<dbReference type="AlphaFoldDB" id="A0A109Q8W2"/>
<evidence type="ECO:0000256" key="6">
    <source>
        <dbReference type="HAMAP-Rule" id="MF_00944"/>
    </source>
</evidence>
<dbReference type="PIRSF" id="PIRSF006641">
    <property type="entry name" value="CHP00092"/>
    <property type="match status" value="1"/>
</dbReference>
<dbReference type="InterPro" id="IPR012676">
    <property type="entry name" value="TGS-like"/>
</dbReference>
<dbReference type="GO" id="GO:0016887">
    <property type="term" value="F:ATP hydrolysis activity"/>
    <property type="evidence" value="ECO:0007669"/>
    <property type="project" value="UniProtKB-UniRule"/>
</dbReference>
<sequence>MSFKFGIVGMPNVGKSTIFNALTKRAVEVANFPFCTIKANTGMVKVPDPRINQLVKIVKPQRILPATIEFIDIAGLVKGASTGAGLGNQFLNNIRETEAIIHVIRCFDNNNIIHIHGKIDPISDIDTINTELILSDLDTCEKAINSIQKRVKSGDKKAKIQLNILKKCLFHIENTFMLRNLALTKEEKFFIRHFNFLTLKPIMYIANVSNDEFNKNYLLAAVYKFAKKENSIVIPICAIIEDAISKLDDYDRDKFINKLGILGYKKYSLNNIINSGYSLLNLQTYFTVGSKEVRAWTVPVGTTAPQAASKIHSDFKKGFIRAQIISFDDFVNYNGEIGAKKAGKMRIEGKEYLIKDGDIITFLFNV</sequence>
<comment type="cofactor">
    <cofactor evidence="1">
        <name>Mg(2+)</name>
        <dbReference type="ChEBI" id="CHEBI:18420"/>
    </cofactor>
</comment>
<evidence type="ECO:0000256" key="2">
    <source>
        <dbReference type="ARBA" id="ARBA00022723"/>
    </source>
</evidence>
<dbReference type="Proteomes" id="UP000069926">
    <property type="component" value="Chromosome"/>
</dbReference>
<evidence type="ECO:0000256" key="3">
    <source>
        <dbReference type="ARBA" id="ARBA00022741"/>
    </source>
</evidence>
<feature type="domain" description="TGS" evidence="8">
    <location>
        <begin position="281"/>
        <end position="364"/>
    </location>
</feature>
<dbReference type="STRING" id="634113.AUT07_00531"/>
<dbReference type="GO" id="GO:0005525">
    <property type="term" value="F:GTP binding"/>
    <property type="evidence" value="ECO:0007669"/>
    <property type="project" value="InterPro"/>
</dbReference>